<keyword evidence="1" id="KW-1133">Transmembrane helix</keyword>
<dbReference type="Pfam" id="PF06114">
    <property type="entry name" value="Peptidase_M78"/>
    <property type="match status" value="1"/>
</dbReference>
<keyword evidence="1" id="KW-0812">Transmembrane</keyword>
<proteinExistence type="predicted"/>
<evidence type="ECO:0000256" key="1">
    <source>
        <dbReference type="SAM" id="Phobius"/>
    </source>
</evidence>
<keyword evidence="4" id="KW-1185">Reference proteome</keyword>
<dbReference type="SUPFAM" id="SSF57884">
    <property type="entry name" value="Ada DNA repair protein, N-terminal domain (N-Ada 10)"/>
    <property type="match status" value="1"/>
</dbReference>
<evidence type="ECO:0000313" key="4">
    <source>
        <dbReference type="Proteomes" id="UP000653127"/>
    </source>
</evidence>
<organism evidence="3 4">
    <name type="scientific">Ligaoa zhengdingensis</name>
    <dbReference type="NCBI Taxonomy" id="2763658"/>
    <lineage>
        <taxon>Bacteria</taxon>
        <taxon>Bacillati</taxon>
        <taxon>Bacillota</taxon>
        <taxon>Clostridia</taxon>
        <taxon>Eubacteriales</taxon>
        <taxon>Oscillospiraceae</taxon>
        <taxon>Ligaoa</taxon>
    </lineage>
</organism>
<dbReference type="EMBL" id="JACRST010000006">
    <property type="protein sequence ID" value="MBC8546492.1"/>
    <property type="molecule type" value="Genomic_DNA"/>
</dbReference>
<dbReference type="Gene3D" id="3.40.10.10">
    <property type="entry name" value="DNA Methylphosphotriester Repair Domain"/>
    <property type="match status" value="1"/>
</dbReference>
<feature type="domain" description="IrrE N-terminal-like" evidence="2">
    <location>
        <begin position="61"/>
        <end position="131"/>
    </location>
</feature>
<dbReference type="AlphaFoldDB" id="A0A926DZ62"/>
<reference evidence="3" key="1">
    <citation type="submission" date="2020-08" db="EMBL/GenBank/DDBJ databases">
        <title>Genome public.</title>
        <authorList>
            <person name="Liu C."/>
            <person name="Sun Q."/>
        </authorList>
    </citation>
    <scope>NUCLEOTIDE SEQUENCE</scope>
    <source>
        <strain evidence="3">NSJ-31</strain>
    </source>
</reference>
<keyword evidence="1" id="KW-0472">Membrane</keyword>
<dbReference type="InterPro" id="IPR010359">
    <property type="entry name" value="IrrE_HExxH"/>
</dbReference>
<name>A0A926DZ62_9FIRM</name>
<dbReference type="Proteomes" id="UP000653127">
    <property type="component" value="Unassembled WGS sequence"/>
</dbReference>
<protein>
    <submittedName>
        <fullName evidence="3">ImmA/IrrE family metallo-endopeptidase</fullName>
    </submittedName>
</protein>
<feature type="transmembrane region" description="Helical" evidence="1">
    <location>
        <begin position="192"/>
        <end position="215"/>
    </location>
</feature>
<gene>
    <name evidence="3" type="ORF">H8711_06030</name>
</gene>
<sequence>MIGMEKLTNNFILENKICTLPFDLIKLKDLCNSLEYEVVTYTQGAEVIRTLHLEQYMILKAFTYVSATLKIIFYTDSLPYGEKLFAIAHELGHITLDHTYHGILGLAPETNIANVQEDEADRFACHLLAPPPVLKRCGITTINQIKSLTMVTGDRAEQIYKYIGEYTGTDNDTQIVKQFNRFILSNAPKRDFAAIILFLLLIGSLIVLVCDDIAVRSERADNRSQIIQYQLSQSAADAIGQEIVYVTKYGAKYHLPGCPHIKDREVKELTVDDAISSGYGPCKTCDPPVV</sequence>
<dbReference type="RefSeq" id="WP_249282571.1">
    <property type="nucleotide sequence ID" value="NZ_JACRST010000006.1"/>
</dbReference>
<evidence type="ECO:0000313" key="3">
    <source>
        <dbReference type="EMBL" id="MBC8546492.1"/>
    </source>
</evidence>
<dbReference type="Gene3D" id="1.10.10.2910">
    <property type="match status" value="1"/>
</dbReference>
<comment type="caution">
    <text evidence="3">The sequence shown here is derived from an EMBL/GenBank/DDBJ whole genome shotgun (WGS) entry which is preliminary data.</text>
</comment>
<accession>A0A926DZ62</accession>
<dbReference type="InterPro" id="IPR035451">
    <property type="entry name" value="Ada-like_dom_sf"/>
</dbReference>
<evidence type="ECO:0000259" key="2">
    <source>
        <dbReference type="Pfam" id="PF06114"/>
    </source>
</evidence>